<dbReference type="SUPFAM" id="SSF51735">
    <property type="entry name" value="NAD(P)-binding Rossmann-fold domains"/>
    <property type="match status" value="1"/>
</dbReference>
<sequence>LDHYGIPGVSSNMKPFSYAIDFHNRQAAIPGDGTALVSSLHSNDLAKYIAVVLEQNDWPEHSAFAGDRISWGELFALAEEVTGAKWDITYDPIEKLESAQGTVLRQAQGAIEMPDEALRHMWSEFGTMAVKGLMDISKEGLRNDEFPNIKPMTVREVVEAAWDRRKSS</sequence>
<dbReference type="Gene3D" id="3.40.50.720">
    <property type="entry name" value="NAD(P)-binding Rossmann-like Domain"/>
    <property type="match status" value="1"/>
</dbReference>
<dbReference type="Proteomes" id="UP000799777">
    <property type="component" value="Unassembled WGS sequence"/>
</dbReference>
<evidence type="ECO:0000313" key="5">
    <source>
        <dbReference type="Proteomes" id="UP000799777"/>
    </source>
</evidence>
<evidence type="ECO:0000256" key="1">
    <source>
        <dbReference type="ARBA" id="ARBA00005725"/>
    </source>
</evidence>
<comment type="similarity">
    <text evidence="1">Belongs to the NmrA-type oxidoreductase family. Isoflavone reductase subfamily.</text>
</comment>
<dbReference type="GO" id="GO:0016491">
    <property type="term" value="F:oxidoreductase activity"/>
    <property type="evidence" value="ECO:0007669"/>
    <property type="project" value="UniProtKB-KW"/>
</dbReference>
<dbReference type="PANTHER" id="PTHR47706">
    <property type="entry name" value="NMRA-LIKE FAMILY PROTEIN"/>
    <property type="match status" value="1"/>
</dbReference>
<evidence type="ECO:0000313" key="4">
    <source>
        <dbReference type="EMBL" id="KAF2025383.1"/>
    </source>
</evidence>
<accession>A0A9P4LHE4</accession>
<organism evidence="4 5">
    <name type="scientific">Setomelanomma holmii</name>
    <dbReference type="NCBI Taxonomy" id="210430"/>
    <lineage>
        <taxon>Eukaryota</taxon>
        <taxon>Fungi</taxon>
        <taxon>Dikarya</taxon>
        <taxon>Ascomycota</taxon>
        <taxon>Pezizomycotina</taxon>
        <taxon>Dothideomycetes</taxon>
        <taxon>Pleosporomycetidae</taxon>
        <taxon>Pleosporales</taxon>
        <taxon>Pleosporineae</taxon>
        <taxon>Phaeosphaeriaceae</taxon>
        <taxon>Setomelanomma</taxon>
    </lineage>
</organism>
<feature type="non-terminal residue" evidence="4">
    <location>
        <position position="1"/>
    </location>
</feature>
<dbReference type="PANTHER" id="PTHR47706:SF4">
    <property type="entry name" value="NMRA-LIKE DOMAIN-CONTAINING PROTEIN"/>
    <property type="match status" value="1"/>
</dbReference>
<dbReference type="EMBL" id="ML978267">
    <property type="protein sequence ID" value="KAF2025383.1"/>
    <property type="molecule type" value="Genomic_DNA"/>
</dbReference>
<name>A0A9P4LHE4_9PLEO</name>
<evidence type="ECO:0000256" key="2">
    <source>
        <dbReference type="ARBA" id="ARBA00022857"/>
    </source>
</evidence>
<protein>
    <recommendedName>
        <fullName evidence="6">NmrA-like domain-containing protein</fullName>
    </recommendedName>
</protein>
<dbReference type="AlphaFoldDB" id="A0A9P4LHE4"/>
<keyword evidence="3" id="KW-0560">Oxidoreductase</keyword>
<dbReference type="InterPro" id="IPR051609">
    <property type="entry name" value="NmrA/Isoflavone_reductase-like"/>
</dbReference>
<evidence type="ECO:0008006" key="6">
    <source>
        <dbReference type="Google" id="ProtNLM"/>
    </source>
</evidence>
<evidence type="ECO:0000256" key="3">
    <source>
        <dbReference type="ARBA" id="ARBA00023002"/>
    </source>
</evidence>
<comment type="caution">
    <text evidence="4">The sequence shown here is derived from an EMBL/GenBank/DDBJ whole genome shotgun (WGS) entry which is preliminary data.</text>
</comment>
<reference evidence="4" key="1">
    <citation type="journal article" date="2020" name="Stud. Mycol.">
        <title>101 Dothideomycetes genomes: a test case for predicting lifestyles and emergence of pathogens.</title>
        <authorList>
            <person name="Haridas S."/>
            <person name="Albert R."/>
            <person name="Binder M."/>
            <person name="Bloem J."/>
            <person name="Labutti K."/>
            <person name="Salamov A."/>
            <person name="Andreopoulos B."/>
            <person name="Baker S."/>
            <person name="Barry K."/>
            <person name="Bills G."/>
            <person name="Bluhm B."/>
            <person name="Cannon C."/>
            <person name="Castanera R."/>
            <person name="Culley D."/>
            <person name="Daum C."/>
            <person name="Ezra D."/>
            <person name="Gonzalez J."/>
            <person name="Henrissat B."/>
            <person name="Kuo A."/>
            <person name="Liang C."/>
            <person name="Lipzen A."/>
            <person name="Lutzoni F."/>
            <person name="Magnuson J."/>
            <person name="Mondo S."/>
            <person name="Nolan M."/>
            <person name="Ohm R."/>
            <person name="Pangilinan J."/>
            <person name="Park H.-J."/>
            <person name="Ramirez L."/>
            <person name="Alfaro M."/>
            <person name="Sun H."/>
            <person name="Tritt A."/>
            <person name="Yoshinaga Y."/>
            <person name="Zwiers L.-H."/>
            <person name="Turgeon B."/>
            <person name="Goodwin S."/>
            <person name="Spatafora J."/>
            <person name="Crous P."/>
            <person name="Grigoriev I."/>
        </authorList>
    </citation>
    <scope>NUCLEOTIDE SEQUENCE</scope>
    <source>
        <strain evidence="4">CBS 110217</strain>
    </source>
</reference>
<keyword evidence="5" id="KW-1185">Reference proteome</keyword>
<keyword evidence="2" id="KW-0521">NADP</keyword>
<dbReference type="OrthoDB" id="419598at2759"/>
<gene>
    <name evidence="4" type="ORF">EK21DRAFT_76514</name>
</gene>
<dbReference type="InterPro" id="IPR036291">
    <property type="entry name" value="NAD(P)-bd_dom_sf"/>
</dbReference>
<proteinExistence type="inferred from homology"/>